<name>A0A6J4R1R2_9ACTN</name>
<evidence type="ECO:0000256" key="1">
    <source>
        <dbReference type="SAM" id="Coils"/>
    </source>
</evidence>
<evidence type="ECO:0000256" key="2">
    <source>
        <dbReference type="SAM" id="MobiDB-lite"/>
    </source>
</evidence>
<evidence type="ECO:0000313" key="3">
    <source>
        <dbReference type="EMBL" id="CAA9458770.1"/>
    </source>
</evidence>
<gene>
    <name evidence="3" type="ORF">AVDCRST_MAG37-3427</name>
</gene>
<dbReference type="EMBL" id="CADCVD010000174">
    <property type="protein sequence ID" value="CAA9458770.1"/>
    <property type="molecule type" value="Genomic_DNA"/>
</dbReference>
<dbReference type="AlphaFoldDB" id="A0A6J4R1R2"/>
<feature type="compositionally biased region" description="Basic and acidic residues" evidence="2">
    <location>
        <begin position="28"/>
        <end position="39"/>
    </location>
</feature>
<organism evidence="3">
    <name type="scientific">uncultured Rubrobacteraceae bacterium</name>
    <dbReference type="NCBI Taxonomy" id="349277"/>
    <lineage>
        <taxon>Bacteria</taxon>
        <taxon>Bacillati</taxon>
        <taxon>Actinomycetota</taxon>
        <taxon>Rubrobacteria</taxon>
        <taxon>Rubrobacterales</taxon>
        <taxon>Rubrobacteraceae</taxon>
        <taxon>environmental samples</taxon>
    </lineage>
</organism>
<reference evidence="3" key="1">
    <citation type="submission" date="2020-02" db="EMBL/GenBank/DDBJ databases">
        <authorList>
            <person name="Meier V. D."/>
        </authorList>
    </citation>
    <scope>NUCLEOTIDE SEQUENCE</scope>
    <source>
        <strain evidence="3">AVDCRST_MAG37</strain>
    </source>
</reference>
<accession>A0A6J4R1R2</accession>
<protein>
    <submittedName>
        <fullName evidence="3">Uncharacterized protein</fullName>
    </submittedName>
</protein>
<feature type="coiled-coil region" evidence="1">
    <location>
        <begin position="47"/>
        <end position="102"/>
    </location>
</feature>
<keyword evidence="1" id="KW-0175">Coiled coil</keyword>
<feature type="region of interest" description="Disordered" evidence="2">
    <location>
        <begin position="1"/>
        <end position="47"/>
    </location>
</feature>
<proteinExistence type="predicted"/>
<sequence>MVLESSRPSREWISTSVHGRQRRATPRSGDRQAERESKPWLRKARERTSTRERLAKLELVADNIRDQQAEGLISMGKLREKLDALAKEREDLESRLAVLADGEARLRELEELPGLVEEYLRDLPELMGPEVRVREYEAVPAERAPDNPHGVYTLTPDRIRHLTDGELADKRLAAEAARGARFRELYVRLGLRATVQADGTVELTVGATNTKGVMPWDESSSPSITSTRT</sequence>